<accession>A0A3S4QF77</accession>
<feature type="transmembrane region" description="Helical" evidence="1">
    <location>
        <begin position="20"/>
        <end position="40"/>
    </location>
</feature>
<dbReference type="EMBL" id="NCKU01007326">
    <property type="protein sequence ID" value="RWS02719.1"/>
    <property type="molecule type" value="Genomic_DNA"/>
</dbReference>
<feature type="non-terminal residue" evidence="2">
    <location>
        <position position="115"/>
    </location>
</feature>
<proteinExistence type="predicted"/>
<keyword evidence="1" id="KW-0812">Transmembrane</keyword>
<evidence type="ECO:0000313" key="3">
    <source>
        <dbReference type="Proteomes" id="UP000285301"/>
    </source>
</evidence>
<evidence type="ECO:0000256" key="1">
    <source>
        <dbReference type="SAM" id="Phobius"/>
    </source>
</evidence>
<protein>
    <submittedName>
        <fullName evidence="2">Uncharacterized protein</fullName>
    </submittedName>
</protein>
<keyword evidence="3" id="KW-1185">Reference proteome</keyword>
<evidence type="ECO:0000313" key="2">
    <source>
        <dbReference type="EMBL" id="RWS02719.1"/>
    </source>
</evidence>
<name>A0A3S4QF77_9ACAR</name>
<reference evidence="2 3" key="1">
    <citation type="journal article" date="2018" name="Gigascience">
        <title>Genomes of trombidid mites reveal novel predicted allergens and laterally-transferred genes associated with secondary metabolism.</title>
        <authorList>
            <person name="Dong X."/>
            <person name="Chaisiri K."/>
            <person name="Xia D."/>
            <person name="Armstrong S.D."/>
            <person name="Fang Y."/>
            <person name="Donnelly M.J."/>
            <person name="Kadowaki T."/>
            <person name="McGarry J.W."/>
            <person name="Darby A.C."/>
            <person name="Makepeace B.L."/>
        </authorList>
    </citation>
    <scope>NUCLEOTIDE SEQUENCE [LARGE SCALE GENOMIC DNA]</scope>
    <source>
        <strain evidence="2">UoL-WK</strain>
    </source>
</reference>
<keyword evidence="1" id="KW-0472">Membrane</keyword>
<keyword evidence="1" id="KW-1133">Transmembrane helix</keyword>
<dbReference type="Proteomes" id="UP000285301">
    <property type="component" value="Unassembled WGS sequence"/>
</dbReference>
<feature type="non-terminal residue" evidence="2">
    <location>
        <position position="1"/>
    </location>
</feature>
<organism evidence="2 3">
    <name type="scientific">Dinothrombium tinctorium</name>
    <dbReference type="NCBI Taxonomy" id="1965070"/>
    <lineage>
        <taxon>Eukaryota</taxon>
        <taxon>Metazoa</taxon>
        <taxon>Ecdysozoa</taxon>
        <taxon>Arthropoda</taxon>
        <taxon>Chelicerata</taxon>
        <taxon>Arachnida</taxon>
        <taxon>Acari</taxon>
        <taxon>Acariformes</taxon>
        <taxon>Trombidiformes</taxon>
        <taxon>Prostigmata</taxon>
        <taxon>Anystina</taxon>
        <taxon>Parasitengona</taxon>
        <taxon>Trombidioidea</taxon>
        <taxon>Trombidiidae</taxon>
        <taxon>Dinothrombium</taxon>
    </lineage>
</organism>
<comment type="caution">
    <text evidence="2">The sequence shown here is derived from an EMBL/GenBank/DDBJ whole genome shotgun (WGS) entry which is preliminary data.</text>
</comment>
<dbReference type="AlphaFoldDB" id="A0A3S4QF77"/>
<sequence length="115" mass="13684">VFDLSFLSLITMENFRTSTFIRWLNFILIFVLICGAINVSEAMRCYASCRRSEDDIGCRRCRFREPLRFGKRDFDQEKTISTENFLPYRGAFKIPHLPFVFKPPKYVYNVPFYGK</sequence>
<dbReference type="OrthoDB" id="6514339at2759"/>
<gene>
    <name evidence="2" type="ORF">B4U79_05461</name>
</gene>